<evidence type="ECO:0000313" key="2">
    <source>
        <dbReference type="Proteomes" id="UP001590951"/>
    </source>
</evidence>
<organism evidence="1 2">
    <name type="scientific">Lepraria finkii</name>
    <dbReference type="NCBI Taxonomy" id="1340010"/>
    <lineage>
        <taxon>Eukaryota</taxon>
        <taxon>Fungi</taxon>
        <taxon>Dikarya</taxon>
        <taxon>Ascomycota</taxon>
        <taxon>Pezizomycotina</taxon>
        <taxon>Lecanoromycetes</taxon>
        <taxon>OSLEUM clade</taxon>
        <taxon>Lecanoromycetidae</taxon>
        <taxon>Lecanorales</taxon>
        <taxon>Lecanorineae</taxon>
        <taxon>Stereocaulaceae</taxon>
        <taxon>Lepraria</taxon>
    </lineage>
</organism>
<protein>
    <submittedName>
        <fullName evidence="1">Uncharacterized protein</fullName>
    </submittedName>
</protein>
<accession>A0ABR4BE49</accession>
<dbReference type="EMBL" id="JBHFEH010000009">
    <property type="protein sequence ID" value="KAL2056113.1"/>
    <property type="molecule type" value="Genomic_DNA"/>
</dbReference>
<proteinExistence type="predicted"/>
<comment type="caution">
    <text evidence="1">The sequence shown here is derived from an EMBL/GenBank/DDBJ whole genome shotgun (WGS) entry which is preliminary data.</text>
</comment>
<evidence type="ECO:0000313" key="1">
    <source>
        <dbReference type="EMBL" id="KAL2056113.1"/>
    </source>
</evidence>
<reference evidence="1 2" key="1">
    <citation type="submission" date="2024-09" db="EMBL/GenBank/DDBJ databases">
        <title>Rethinking Asexuality: The Enigmatic Case of Functional Sexual Genes in Lepraria (Stereocaulaceae).</title>
        <authorList>
            <person name="Doellman M."/>
            <person name="Sun Y."/>
            <person name="Barcenas-Pena A."/>
            <person name="Lumbsch H.T."/>
            <person name="Grewe F."/>
        </authorList>
    </citation>
    <scope>NUCLEOTIDE SEQUENCE [LARGE SCALE GENOMIC DNA]</scope>
    <source>
        <strain evidence="1 2">Grewe 0041</strain>
    </source>
</reference>
<keyword evidence="2" id="KW-1185">Reference proteome</keyword>
<sequence>MQFATLARYYLAQVAEGQGNPFDQYRTTQAFNVFQGTFGGETTPEDRLNKILGGKVNEEVEIERFIGRLSIEVRKLRCR</sequence>
<gene>
    <name evidence="1" type="ORF">ABVK25_003756</name>
</gene>
<name>A0ABR4BE49_9LECA</name>
<dbReference type="Proteomes" id="UP001590951">
    <property type="component" value="Unassembled WGS sequence"/>
</dbReference>